<evidence type="ECO:0000256" key="4">
    <source>
        <dbReference type="ARBA" id="ARBA00022705"/>
    </source>
</evidence>
<name>A0A1F4PNM8_UNCK3</name>
<gene>
    <name evidence="11" type="primary">dnaX</name>
    <name evidence="13" type="ORF">A2994_01400</name>
</gene>
<evidence type="ECO:0000259" key="12">
    <source>
        <dbReference type="SMART" id="SM00382"/>
    </source>
</evidence>
<dbReference type="Gene3D" id="3.40.50.300">
    <property type="entry name" value="P-loop containing nucleotide triphosphate hydrolases"/>
    <property type="match status" value="1"/>
</dbReference>
<keyword evidence="2 11" id="KW-0808">Transferase</keyword>
<evidence type="ECO:0000256" key="1">
    <source>
        <dbReference type="ARBA" id="ARBA00006360"/>
    </source>
</evidence>
<comment type="catalytic activity">
    <reaction evidence="10 11">
        <text>DNA(n) + a 2'-deoxyribonucleoside 5'-triphosphate = DNA(n+1) + diphosphate</text>
        <dbReference type="Rhea" id="RHEA:22508"/>
        <dbReference type="Rhea" id="RHEA-COMP:17339"/>
        <dbReference type="Rhea" id="RHEA-COMP:17340"/>
        <dbReference type="ChEBI" id="CHEBI:33019"/>
        <dbReference type="ChEBI" id="CHEBI:61560"/>
        <dbReference type="ChEBI" id="CHEBI:173112"/>
        <dbReference type="EC" id="2.7.7.7"/>
    </reaction>
</comment>
<evidence type="ECO:0000256" key="8">
    <source>
        <dbReference type="ARBA" id="ARBA00022840"/>
    </source>
</evidence>
<feature type="domain" description="AAA+ ATPase" evidence="12">
    <location>
        <begin position="38"/>
        <end position="204"/>
    </location>
</feature>
<keyword evidence="8 11" id="KW-0067">ATP-binding</keyword>
<evidence type="ECO:0000256" key="5">
    <source>
        <dbReference type="ARBA" id="ARBA00022723"/>
    </source>
</evidence>
<dbReference type="EC" id="2.7.7.7" evidence="11"/>
<dbReference type="PANTHER" id="PTHR11669">
    <property type="entry name" value="REPLICATION FACTOR C / DNA POLYMERASE III GAMMA-TAU SUBUNIT"/>
    <property type="match status" value="1"/>
</dbReference>
<evidence type="ECO:0000256" key="3">
    <source>
        <dbReference type="ARBA" id="ARBA00022695"/>
    </source>
</evidence>
<dbReference type="Gene3D" id="1.20.272.10">
    <property type="match status" value="1"/>
</dbReference>
<dbReference type="SUPFAM" id="SSF52540">
    <property type="entry name" value="P-loop containing nucleoside triphosphate hydrolases"/>
    <property type="match status" value="1"/>
</dbReference>
<dbReference type="NCBIfam" id="TIGR02397">
    <property type="entry name" value="dnaX_nterm"/>
    <property type="match status" value="1"/>
</dbReference>
<dbReference type="InterPro" id="IPR050238">
    <property type="entry name" value="DNA_Rep/Repair_Clamp_Loader"/>
</dbReference>
<organism evidence="13 14">
    <name type="scientific">candidate division Kazan bacterium RIFCSPLOWO2_01_FULL_48_13</name>
    <dbReference type="NCBI Taxonomy" id="1798539"/>
    <lineage>
        <taxon>Bacteria</taxon>
        <taxon>Bacteria division Kazan-3B-28</taxon>
    </lineage>
</organism>
<evidence type="ECO:0000256" key="10">
    <source>
        <dbReference type="ARBA" id="ARBA00049244"/>
    </source>
</evidence>
<keyword evidence="9 11" id="KW-0239">DNA-directed DNA polymerase</keyword>
<evidence type="ECO:0000256" key="6">
    <source>
        <dbReference type="ARBA" id="ARBA00022741"/>
    </source>
</evidence>
<reference evidence="13 14" key="1">
    <citation type="journal article" date="2016" name="Nat. Commun.">
        <title>Thousands of microbial genomes shed light on interconnected biogeochemical processes in an aquifer system.</title>
        <authorList>
            <person name="Anantharaman K."/>
            <person name="Brown C.T."/>
            <person name="Hug L.A."/>
            <person name="Sharon I."/>
            <person name="Castelle C.J."/>
            <person name="Probst A.J."/>
            <person name="Thomas B.C."/>
            <person name="Singh A."/>
            <person name="Wilkins M.J."/>
            <person name="Karaoz U."/>
            <person name="Brodie E.L."/>
            <person name="Williams K.H."/>
            <person name="Hubbard S.S."/>
            <person name="Banfield J.F."/>
        </authorList>
    </citation>
    <scope>NUCLEOTIDE SEQUENCE [LARGE SCALE GENOMIC DNA]</scope>
</reference>
<dbReference type="SMART" id="SM00382">
    <property type="entry name" value="AAA"/>
    <property type="match status" value="1"/>
</dbReference>
<protein>
    <recommendedName>
        <fullName evidence="11">DNA polymerase III subunit gamma/tau</fullName>
        <ecNumber evidence="11">2.7.7.7</ecNumber>
    </recommendedName>
</protein>
<evidence type="ECO:0000313" key="13">
    <source>
        <dbReference type="EMBL" id="OGB85258.1"/>
    </source>
</evidence>
<evidence type="ECO:0000256" key="9">
    <source>
        <dbReference type="ARBA" id="ARBA00022932"/>
    </source>
</evidence>
<dbReference type="PANTHER" id="PTHR11669:SF0">
    <property type="entry name" value="PROTEIN STICHEL-LIKE 2"/>
    <property type="match status" value="1"/>
</dbReference>
<dbReference type="FunFam" id="3.40.50.300:FF:000014">
    <property type="entry name" value="DNA polymerase III subunit gamma/tau"/>
    <property type="match status" value="1"/>
</dbReference>
<dbReference type="InterPro" id="IPR027417">
    <property type="entry name" value="P-loop_NTPase"/>
</dbReference>
<dbReference type="GO" id="GO:0005524">
    <property type="term" value="F:ATP binding"/>
    <property type="evidence" value="ECO:0007669"/>
    <property type="project" value="UniProtKB-KW"/>
</dbReference>
<dbReference type="GO" id="GO:0003677">
    <property type="term" value="F:DNA binding"/>
    <property type="evidence" value="ECO:0007669"/>
    <property type="project" value="InterPro"/>
</dbReference>
<dbReference type="GO" id="GO:0003887">
    <property type="term" value="F:DNA-directed DNA polymerase activity"/>
    <property type="evidence" value="ECO:0007669"/>
    <property type="project" value="UniProtKB-KW"/>
</dbReference>
<dbReference type="InterPro" id="IPR012763">
    <property type="entry name" value="DNA_pol_III_sug/sutau_N"/>
</dbReference>
<dbReference type="GO" id="GO:0009360">
    <property type="term" value="C:DNA polymerase III complex"/>
    <property type="evidence" value="ECO:0007669"/>
    <property type="project" value="InterPro"/>
</dbReference>
<dbReference type="Pfam" id="PF13177">
    <property type="entry name" value="DNA_pol3_delta2"/>
    <property type="match status" value="1"/>
</dbReference>
<dbReference type="CDD" id="cd18137">
    <property type="entry name" value="HLD_clamp_pol_III_gamma_tau"/>
    <property type="match status" value="1"/>
</dbReference>
<keyword evidence="5" id="KW-0479">Metal-binding</keyword>
<dbReference type="EMBL" id="METE01000007">
    <property type="protein sequence ID" value="OGB85258.1"/>
    <property type="molecule type" value="Genomic_DNA"/>
</dbReference>
<dbReference type="InterPro" id="IPR022754">
    <property type="entry name" value="DNA_pol_III_gamma-3"/>
</dbReference>
<evidence type="ECO:0000256" key="2">
    <source>
        <dbReference type="ARBA" id="ARBA00022679"/>
    </source>
</evidence>
<keyword evidence="7" id="KW-0862">Zinc</keyword>
<dbReference type="STRING" id="1798539.A2994_01400"/>
<comment type="subunit">
    <text evidence="11">DNA polymerase III contains a core (composed of alpha, epsilon and theta chains) that associates with a tau subunit. This core dimerizes to form the POLIII' complex. PolIII' associates with the gamma complex (composed of gamma, delta, delta', psi and chi chains) and with the beta chain to form the complete DNA polymerase III complex.</text>
</comment>
<dbReference type="InterPro" id="IPR008921">
    <property type="entry name" value="DNA_pol3_clamp-load_cplx_C"/>
</dbReference>
<dbReference type="Gene3D" id="1.10.8.60">
    <property type="match status" value="1"/>
</dbReference>
<dbReference type="SUPFAM" id="SSF48019">
    <property type="entry name" value="post-AAA+ oligomerization domain-like"/>
    <property type="match status" value="1"/>
</dbReference>
<dbReference type="Pfam" id="PF12169">
    <property type="entry name" value="DNA_pol3_gamma3"/>
    <property type="match status" value="1"/>
</dbReference>
<keyword evidence="3 11" id="KW-0548">Nucleotidyltransferase</keyword>
<dbReference type="Pfam" id="PF22608">
    <property type="entry name" value="DNAX_ATPase_lid"/>
    <property type="match status" value="1"/>
</dbReference>
<comment type="caution">
    <text evidence="13">The sequence shown here is derived from an EMBL/GenBank/DDBJ whole genome shotgun (WGS) entry which is preliminary data.</text>
</comment>
<keyword evidence="4 11" id="KW-0235">DNA replication</keyword>
<proteinExistence type="inferred from homology"/>
<evidence type="ECO:0000256" key="11">
    <source>
        <dbReference type="RuleBase" id="RU364063"/>
    </source>
</evidence>
<accession>A0A1F4PNM8</accession>
<comment type="function">
    <text evidence="11">DNA polymerase III is a complex, multichain enzyme responsible for most of the replicative synthesis in bacteria. This DNA polymerase also exhibits 3' to 5' exonuclease activity.</text>
</comment>
<evidence type="ECO:0000256" key="7">
    <source>
        <dbReference type="ARBA" id="ARBA00022833"/>
    </source>
</evidence>
<sequence>MSQGGALYRKWRPQKFADLVGQSHVKQTVINAVMSGRIAHAYLFAGPRGTGKTSLARILAKAANCEANNPSFAPLNSGATEVGDHSKKSVPGEPCNKCRNCLAFMQGNFVDLIEIDAASHTGVDDVRDLIEKINLVPSLGRYKVYIIDEVHMLSKPAFNALLKTLEEPPAHVIFVLATTEVHKLLPTVISRCQYFDFHYLSRAEITEQLRKVATQEGITVTPAGIDLIAANAEGSLRDALSMLDQAAGFGGNQIDRDDLAKLLGVVDNRVIQQLTQAVIDGQPMTGIDLINDVYFKGYDLNQLSKQWMNYLRELLMVKLGNSNLLDRSADDKKIMAEQVNTLSVNQLINWLQRLVESTNTYKLTHLPQLSLEMAVLRCATVPEVAVKPASAEGAIPPSGVYSATFVASIGQADTKVSPVAKSDINIAEVWPQLCAKLELTNPATGALLKSSSAVVEDGRLIVELPSDFLKNVMSKAANHQVILTGLAELGVAGMAVEYLVVKETAGIVAAVGQVFDIM</sequence>
<keyword evidence="6 11" id="KW-0547">Nucleotide-binding</keyword>
<dbReference type="AlphaFoldDB" id="A0A1F4PNM8"/>
<dbReference type="GO" id="GO:0046872">
    <property type="term" value="F:metal ion binding"/>
    <property type="evidence" value="ECO:0007669"/>
    <property type="project" value="UniProtKB-KW"/>
</dbReference>
<dbReference type="Proteomes" id="UP000179010">
    <property type="component" value="Unassembled WGS sequence"/>
</dbReference>
<dbReference type="InterPro" id="IPR003593">
    <property type="entry name" value="AAA+_ATPase"/>
</dbReference>
<evidence type="ECO:0000313" key="14">
    <source>
        <dbReference type="Proteomes" id="UP000179010"/>
    </source>
</evidence>
<dbReference type="CDD" id="cd00009">
    <property type="entry name" value="AAA"/>
    <property type="match status" value="1"/>
</dbReference>
<comment type="similarity">
    <text evidence="1 11">Belongs to the DnaX/STICHEL family.</text>
</comment>
<dbReference type="InterPro" id="IPR045085">
    <property type="entry name" value="HLD_clamp_pol_III_gamma_tau"/>
</dbReference>
<dbReference type="GO" id="GO:0006261">
    <property type="term" value="P:DNA-templated DNA replication"/>
    <property type="evidence" value="ECO:0007669"/>
    <property type="project" value="TreeGrafter"/>
</dbReference>
<dbReference type="FunFam" id="1.10.8.60:FF:000013">
    <property type="entry name" value="DNA polymerase III subunit gamma/tau"/>
    <property type="match status" value="1"/>
</dbReference>